<dbReference type="Pfam" id="PF14635">
    <property type="entry name" value="HHH_7"/>
    <property type="match status" value="1"/>
</dbReference>
<keyword evidence="6 11" id="KW-0727">SH2 domain</keyword>
<feature type="region of interest" description="Disordered" evidence="12">
    <location>
        <begin position="1384"/>
        <end position="1421"/>
    </location>
</feature>
<dbReference type="InterPro" id="IPR035019">
    <property type="entry name" value="Spt6_SH2_N"/>
</dbReference>
<dbReference type="Pfam" id="PF14633">
    <property type="entry name" value="SH2_2"/>
    <property type="match status" value="1"/>
</dbReference>
<dbReference type="Gene3D" id="3.30.505.10">
    <property type="entry name" value="SH2 domain"/>
    <property type="match status" value="2"/>
</dbReference>
<evidence type="ECO:0000256" key="7">
    <source>
        <dbReference type="ARBA" id="ARBA00023163"/>
    </source>
</evidence>
<dbReference type="EMBL" id="JARTCD010000003">
    <property type="protein sequence ID" value="KAJ8662851.1"/>
    <property type="molecule type" value="Genomic_DNA"/>
</dbReference>
<dbReference type="GO" id="GO:0140673">
    <property type="term" value="P:transcription elongation-coupled chromatin remodeling"/>
    <property type="evidence" value="ECO:0007669"/>
    <property type="project" value="InterPro"/>
</dbReference>
<dbReference type="GO" id="GO:0042393">
    <property type="term" value="F:histone binding"/>
    <property type="evidence" value="ECO:0007669"/>
    <property type="project" value="TreeGrafter"/>
</dbReference>
<proteinExistence type="inferred from homology"/>
<dbReference type="Gene3D" id="1.10.10.2740">
    <property type="entry name" value="Spt6, Death-like domain"/>
    <property type="match status" value="1"/>
</dbReference>
<dbReference type="InterPro" id="IPR003029">
    <property type="entry name" value="S1_domain"/>
</dbReference>
<evidence type="ECO:0000256" key="8">
    <source>
        <dbReference type="ARBA" id="ARBA00023242"/>
    </source>
</evidence>
<dbReference type="SMART" id="SM00316">
    <property type="entry name" value="S1"/>
    <property type="match status" value="1"/>
</dbReference>
<dbReference type="GO" id="GO:0005694">
    <property type="term" value="C:chromosome"/>
    <property type="evidence" value="ECO:0007669"/>
    <property type="project" value="UniProtKB-SubCell"/>
</dbReference>
<dbReference type="CDD" id="cd09918">
    <property type="entry name" value="SH2_Nterm_SPT6_like"/>
    <property type="match status" value="1"/>
</dbReference>
<accession>A0AAD8DHM4</accession>
<dbReference type="Pfam" id="PF21710">
    <property type="entry name" value="Spt6_S1"/>
    <property type="match status" value="1"/>
</dbReference>
<evidence type="ECO:0000256" key="1">
    <source>
        <dbReference type="ARBA" id="ARBA00004123"/>
    </source>
</evidence>
<evidence type="ECO:0000256" key="9">
    <source>
        <dbReference type="ARBA" id="ARBA00093389"/>
    </source>
</evidence>
<evidence type="ECO:0000256" key="4">
    <source>
        <dbReference type="ARBA" id="ARBA00020248"/>
    </source>
</evidence>
<feature type="compositionally biased region" description="Acidic residues" evidence="12">
    <location>
        <begin position="69"/>
        <end position="82"/>
    </location>
</feature>
<evidence type="ECO:0000313" key="15">
    <source>
        <dbReference type="EMBL" id="KAJ8662851.1"/>
    </source>
</evidence>
<name>A0AAD8DHM4_9FUNG</name>
<comment type="function">
    <text evidence="9">Histone H3-H4 chaperone that plays a role in maintenance of chromatin structure during RNA polymerase II transcription elongation thereby repressing transcription initiation from cryptic promoters. Mediates the reassembly of nucleosomes onto the promoters of at least a selected set of genes during repression; the nucleosome reassembly is essential for transcriptional repression. Essential for viability.</text>
</comment>
<dbReference type="InterPro" id="IPR036860">
    <property type="entry name" value="SH2_dom_sf"/>
</dbReference>
<dbReference type="InterPro" id="IPR049540">
    <property type="entry name" value="Spt6-like_S1"/>
</dbReference>
<evidence type="ECO:0000259" key="14">
    <source>
        <dbReference type="PROSITE" id="PS50126"/>
    </source>
</evidence>
<dbReference type="InterPro" id="IPR000980">
    <property type="entry name" value="SH2"/>
</dbReference>
<feature type="domain" description="S1 motif" evidence="14">
    <location>
        <begin position="1083"/>
        <end position="1152"/>
    </location>
</feature>
<dbReference type="FunFam" id="3.30.505.10:FF:000056">
    <property type="entry name" value="Transcription elongation factor Spt6"/>
    <property type="match status" value="1"/>
</dbReference>
<evidence type="ECO:0000313" key="16">
    <source>
        <dbReference type="Proteomes" id="UP001234581"/>
    </source>
</evidence>
<dbReference type="PROSITE" id="PS50001">
    <property type="entry name" value="SH2"/>
    <property type="match status" value="1"/>
</dbReference>
<feature type="compositionally biased region" description="Basic residues" evidence="12">
    <location>
        <begin position="1398"/>
        <end position="1421"/>
    </location>
</feature>
<dbReference type="PROSITE" id="PS50126">
    <property type="entry name" value="S1"/>
    <property type="match status" value="1"/>
</dbReference>
<dbReference type="GO" id="GO:0008023">
    <property type="term" value="C:transcription elongation factor complex"/>
    <property type="evidence" value="ECO:0007669"/>
    <property type="project" value="TreeGrafter"/>
</dbReference>
<keyword evidence="7 10" id="KW-0804">Transcription</keyword>
<dbReference type="SUPFAM" id="SSF53098">
    <property type="entry name" value="Ribonuclease H-like"/>
    <property type="match status" value="1"/>
</dbReference>
<comment type="caution">
    <text evidence="15">The sequence shown here is derived from an EMBL/GenBank/DDBJ whole genome shotgun (WGS) entry which is preliminary data.</text>
</comment>
<dbReference type="InterPro" id="IPR028088">
    <property type="entry name" value="Spt6_HTH_DNA-bd_dom"/>
</dbReference>
<feature type="domain" description="SH2" evidence="13">
    <location>
        <begin position="1202"/>
        <end position="1300"/>
    </location>
</feature>
<dbReference type="InterPro" id="IPR017072">
    <property type="entry name" value="TF_Spt6"/>
</dbReference>
<dbReference type="Gene3D" id="3.30.420.140">
    <property type="entry name" value="YqgF/RNase H-like domain"/>
    <property type="match status" value="1"/>
</dbReference>
<evidence type="ECO:0000256" key="6">
    <source>
        <dbReference type="ARBA" id="ARBA00022999"/>
    </source>
</evidence>
<dbReference type="InterPro" id="IPR037027">
    <property type="entry name" value="YqgF/RNaseH-like_dom_sf"/>
</dbReference>
<evidence type="ECO:0000256" key="3">
    <source>
        <dbReference type="ARBA" id="ARBA00009253"/>
    </source>
</evidence>
<dbReference type="GO" id="GO:0003677">
    <property type="term" value="F:DNA binding"/>
    <property type="evidence" value="ECO:0007669"/>
    <property type="project" value="InterPro"/>
</dbReference>
<feature type="region of interest" description="Disordered" evidence="12">
    <location>
        <begin position="132"/>
        <end position="153"/>
    </location>
</feature>
<dbReference type="Pfam" id="PF14632">
    <property type="entry name" value="SPT6_acidic"/>
    <property type="match status" value="1"/>
</dbReference>
<dbReference type="InterPro" id="IPR042066">
    <property type="entry name" value="Spt6_death-like"/>
</dbReference>
<dbReference type="InterPro" id="IPR023323">
    <property type="entry name" value="Tex-like_dom_sf"/>
</dbReference>
<evidence type="ECO:0000256" key="11">
    <source>
        <dbReference type="PROSITE-ProRule" id="PRU00191"/>
    </source>
</evidence>
<dbReference type="InterPro" id="IPR035420">
    <property type="entry name" value="Spt6_SH2"/>
</dbReference>
<comment type="similarity">
    <text evidence="3 10">Belongs to the SPT6 family.</text>
</comment>
<dbReference type="SUPFAM" id="SSF55550">
    <property type="entry name" value="SH2 domain"/>
    <property type="match status" value="1"/>
</dbReference>
<dbReference type="GO" id="GO:0031491">
    <property type="term" value="F:nucleosome binding"/>
    <property type="evidence" value="ECO:0007669"/>
    <property type="project" value="TreeGrafter"/>
</dbReference>
<dbReference type="RefSeq" id="XP_058347764.1">
    <property type="nucleotide sequence ID" value="XM_058481126.1"/>
</dbReference>
<dbReference type="InterPro" id="IPR012340">
    <property type="entry name" value="NA-bd_OB-fold"/>
</dbReference>
<dbReference type="PANTHER" id="PTHR10145">
    <property type="entry name" value="TRANSCRIPTION ELONGATION FACTOR SPT6"/>
    <property type="match status" value="1"/>
</dbReference>
<protein>
    <recommendedName>
        <fullName evidence="4 10">Transcription elongation factor Spt6</fullName>
    </recommendedName>
</protein>
<dbReference type="InterPro" id="IPR010994">
    <property type="entry name" value="RuvA_2-like"/>
</dbReference>
<dbReference type="PANTHER" id="PTHR10145:SF6">
    <property type="entry name" value="TRANSCRIPTION ELONGATION FACTOR SPT6"/>
    <property type="match status" value="1"/>
</dbReference>
<dbReference type="GeneID" id="83208446"/>
<gene>
    <name evidence="15" type="ORF">O0I10_001027</name>
</gene>
<sequence length="1421" mass="164002">MDDNEANYYQHEDHDEEENSSEGEGVTTGFNHGNAGRGGGIGNSSDEDDDDEEEDEDEEEARKIAEGFIVDDDEEQEEDQDSDGSQRVSMRRRKRKKIQEYDEELDEEDLDLLEENTGLKLSRREPKLKRLKRGRQIEPEEEMQEPSVDKFFSDEEAEPVGAAGAEEAPMEEEDTYATHAAYRRQAVYDDINDFIADEDEEEMMEDDERQHDYMHEAPTRRRAAKEMMGILPEGLDEDVLADMYDIFGDGTDYDWALFEEEGEEYTEQPEPKLADVFEPSELKAKMLTEEDDEVRLRDIPERMQIRYAGMRKNFDTTPSDEEIEAEASWVFRELVMIKQLIQPSDSLLEAVKSVIGFITREYLEVPFIADHRRDYFTEMDPVSGITTELLTKDDLWKIYDLDFKYQSFANRKKALREMISRSMINDDYVSKLLDSAERLDDLNDISDYVYYHFAEQINNFQKQSRGPKRPMNKSLYEKSLKSKLGDFLSRFSIQSWQYGANYLENTRRYFPEDEIASPEEEAQNYTSSSGFSDPSRVLRAAKLVLASEVAHDPQTRKAMRRDLDTRAVVSVKPTERGFTIIDELHPLHPFKFLHEKPIGSFQNGEFLQLLQAESDGFLTINVGVANYQGWFEQIAEFYMSDGFSDSVQQWNRHRQDVIRMAVDDHLLPQMEKYIREKLRMESQETICEASYQTLMSKVNVGPFRGRDSDRYKNGIPRVIAVSSGNGDYKDPIMAVCLNHRGRMIDKIEIPTFRDEKSWKQLVDFVKTKRPNVVGVAGFNAQAHHVLKHMQRLISEVNGTLESGTPPIDLVAVDDETSRLYKNSKRAHDEYGEYAEVTRYCISLARRLQCPILEYTSLGSDLLALHFHKFDSLVPAEVRHHYLERALINVVNDMGVDINAAATNPYIASALPHVCGLGPRKAQNILRKIEARGELESRSALVTRGMTPAITFMNCASYLRIRDVDDADILDDTRIHPQEYDLARKMAGDALEIDEDDMDDYDTKVAIVRRVVKEYPKKLNDLILDDYATVLREQYRAPKRQILEHIKLELQGPYHDRRNRYTRPTLEETFTMVTGETPETLREGFIVPVKIQQLRGKMAICLLSNGLEGMLYIDNVSDTRVMSVGDVLEQGSTVNAKVLHIDKEKFVVDMSCKESDTRPDGDLELRRVPNDQYYDLTAEAAEINRRNALLKKKTRVQRTVNHPLFRPFNYSQAEEYLADRQRGDLVIRPSSRGADHIAITWKVDDNMYQHIDVVEVRKDNSAFAPVQYKVNDQIFDDLDQLIVTYVEAIAAKAEELIAHPKYRSGGVQALQSHLSALTMANPRMSAYGFCLSDKPGYFELGFKLNAKSQPARWMVKLLPDGYRLRDTSYPVVSDLINGFKRIQSTEAQKRRQRQQQQQHQHHAPPPSHHHHHHHHHHSGYRR</sequence>
<comment type="function">
    <text evidence="10">Plays a role in maintenance of chromatin structure during RNA polymerase II transcription elongation thereby repressing transcription initiation from cryptic promoters. Mediates the reassembly of nucleosomes onto the promoters of at least a selected set of genes during repression; the nucleosome reassembly is essential for transcriptional repression.</text>
</comment>
<dbReference type="InterPro" id="IPR028231">
    <property type="entry name" value="Spt6_YqgF"/>
</dbReference>
<dbReference type="Gene3D" id="2.40.50.140">
    <property type="entry name" value="Nucleic acid-binding proteins"/>
    <property type="match status" value="1"/>
</dbReference>
<dbReference type="Pfam" id="PF14641">
    <property type="entry name" value="HTH_44"/>
    <property type="match status" value="1"/>
</dbReference>
<dbReference type="InterPro" id="IPR035018">
    <property type="entry name" value="Spt6_SH2_C"/>
</dbReference>
<dbReference type="Gene3D" id="1.10.10.650">
    <property type="entry name" value="RuvA domain 2-like"/>
    <property type="match status" value="1"/>
</dbReference>
<dbReference type="InterPro" id="IPR028083">
    <property type="entry name" value="Spt6_acidic_N_dom"/>
</dbReference>
<evidence type="ECO:0000256" key="10">
    <source>
        <dbReference type="PIRNR" id="PIRNR036947"/>
    </source>
</evidence>
<dbReference type="InterPro" id="IPR012337">
    <property type="entry name" value="RNaseH-like_sf"/>
</dbReference>
<keyword evidence="8 10" id="KW-0539">Nucleus</keyword>
<feature type="compositionally biased region" description="Acidic residues" evidence="12">
    <location>
        <begin position="45"/>
        <end position="59"/>
    </location>
</feature>
<dbReference type="Gene3D" id="1.10.3500.10">
    <property type="entry name" value="Tex N-terminal region-like"/>
    <property type="match status" value="1"/>
</dbReference>
<evidence type="ECO:0000256" key="5">
    <source>
        <dbReference type="ARBA" id="ARBA00022454"/>
    </source>
</evidence>
<organism evidence="15 16">
    <name type="scientific">Lichtheimia ornata</name>
    <dbReference type="NCBI Taxonomy" id="688661"/>
    <lineage>
        <taxon>Eukaryota</taxon>
        <taxon>Fungi</taxon>
        <taxon>Fungi incertae sedis</taxon>
        <taxon>Mucoromycota</taxon>
        <taxon>Mucoromycotina</taxon>
        <taxon>Mucoromycetes</taxon>
        <taxon>Mucorales</taxon>
        <taxon>Lichtheimiaceae</taxon>
        <taxon>Lichtheimia</taxon>
    </lineage>
</organism>
<dbReference type="CDD" id="cd09928">
    <property type="entry name" value="SH2_Cterm_SPT6_like"/>
    <property type="match status" value="1"/>
</dbReference>
<dbReference type="Gene3D" id="1.10.150.850">
    <property type="entry name" value="Spt6, helix-hairpin-helix domain"/>
    <property type="match status" value="1"/>
</dbReference>
<dbReference type="Pfam" id="PF14639">
    <property type="entry name" value="YqgF"/>
    <property type="match status" value="1"/>
</dbReference>
<reference evidence="15 16" key="1">
    <citation type="submission" date="2023-03" db="EMBL/GenBank/DDBJ databases">
        <title>Genome sequence of Lichtheimia ornata CBS 291.66.</title>
        <authorList>
            <person name="Mohabir J.T."/>
            <person name="Shea T.P."/>
            <person name="Kurbessoian T."/>
            <person name="Berby B."/>
            <person name="Fontaine J."/>
            <person name="Livny J."/>
            <person name="Gnirke A."/>
            <person name="Stajich J.E."/>
            <person name="Cuomo C.A."/>
        </authorList>
    </citation>
    <scope>NUCLEOTIDE SEQUENCE [LARGE SCALE GENOMIC DNA]</scope>
    <source>
        <strain evidence="15">CBS 291.66</strain>
    </source>
</reference>
<dbReference type="PIRSF" id="PIRSF036947">
    <property type="entry name" value="Spt6"/>
    <property type="match status" value="1"/>
</dbReference>
<keyword evidence="16" id="KW-1185">Reference proteome</keyword>
<feature type="compositionally biased region" description="Low complexity" evidence="12">
    <location>
        <begin position="22"/>
        <end position="34"/>
    </location>
</feature>
<dbReference type="SUPFAM" id="SSF50249">
    <property type="entry name" value="Nucleic acid-binding proteins"/>
    <property type="match status" value="1"/>
</dbReference>
<dbReference type="InterPro" id="IPR032706">
    <property type="entry name" value="Spt6_HHH"/>
</dbReference>
<dbReference type="InterPro" id="IPR055179">
    <property type="entry name" value="Tex-like_central_region"/>
</dbReference>
<dbReference type="InterPro" id="IPR023319">
    <property type="entry name" value="Tex-like_HTH_dom_sf"/>
</dbReference>
<dbReference type="GO" id="GO:0034728">
    <property type="term" value="P:nucleosome organization"/>
    <property type="evidence" value="ECO:0007669"/>
    <property type="project" value="TreeGrafter"/>
</dbReference>
<dbReference type="SUPFAM" id="SSF47781">
    <property type="entry name" value="RuvA domain 2-like"/>
    <property type="match status" value="1"/>
</dbReference>
<evidence type="ECO:0000256" key="12">
    <source>
        <dbReference type="SAM" id="MobiDB-lite"/>
    </source>
</evidence>
<dbReference type="FunFam" id="1.10.10.2740:FF:000002">
    <property type="entry name" value="Transcription elongation factor Spt6"/>
    <property type="match status" value="1"/>
</dbReference>
<evidence type="ECO:0000256" key="2">
    <source>
        <dbReference type="ARBA" id="ARBA00004286"/>
    </source>
</evidence>
<dbReference type="SUPFAM" id="SSF158832">
    <property type="entry name" value="Tex N-terminal region-like"/>
    <property type="match status" value="1"/>
</dbReference>
<feature type="region of interest" description="Disordered" evidence="12">
    <location>
        <begin position="1"/>
        <end position="109"/>
    </location>
</feature>
<dbReference type="Proteomes" id="UP001234581">
    <property type="component" value="Unassembled WGS sequence"/>
</dbReference>
<evidence type="ECO:0000259" key="13">
    <source>
        <dbReference type="PROSITE" id="PS50001"/>
    </source>
</evidence>
<comment type="subcellular location">
    <subcellularLocation>
        <location evidence="2">Chromosome</location>
    </subcellularLocation>
    <subcellularLocation>
        <location evidence="1 10">Nucleus</location>
    </subcellularLocation>
</comment>
<dbReference type="Pfam" id="PF22706">
    <property type="entry name" value="Tex_central_region"/>
    <property type="match status" value="1"/>
</dbReference>
<keyword evidence="5" id="KW-0158">Chromosome</keyword>